<organism evidence="1 2">
    <name type="scientific">Salipiger mangrovisoli</name>
    <dbReference type="NCBI Taxonomy" id="2865933"/>
    <lineage>
        <taxon>Bacteria</taxon>
        <taxon>Pseudomonadati</taxon>
        <taxon>Pseudomonadota</taxon>
        <taxon>Alphaproteobacteria</taxon>
        <taxon>Rhodobacterales</taxon>
        <taxon>Roseobacteraceae</taxon>
        <taxon>Salipiger</taxon>
    </lineage>
</organism>
<evidence type="ECO:0008006" key="3">
    <source>
        <dbReference type="Google" id="ProtNLM"/>
    </source>
</evidence>
<accession>A0ABR9WX96</accession>
<evidence type="ECO:0000313" key="2">
    <source>
        <dbReference type="Proteomes" id="UP000607796"/>
    </source>
</evidence>
<dbReference type="Proteomes" id="UP000607796">
    <property type="component" value="Unassembled WGS sequence"/>
</dbReference>
<dbReference type="RefSeq" id="WP_194133252.1">
    <property type="nucleotide sequence ID" value="NZ_JADFFK010000002.1"/>
</dbReference>
<sequence length="144" mass="15988">MNRSEADLLRVSALLRDRALAAYRRDLDAETSLRAERDRIDALRMAALDEGPAMGAHQLLGMAALWQGELLRRRAVVQLGLAEARARQGYSSRAARAAFSRDMAARQIVDRSRDDRVARQLAAEERALEALAALRLWQHAGGRG</sequence>
<reference evidence="1 2" key="1">
    <citation type="journal article" date="2021" name="Int. J. Syst. Evol. Microbiol.">
        <title>Salipiger mangrovisoli sp. nov., isolated from mangrove soil and the proposal for the reclassification of Paraphaeobacter pallidus as Salipiger pallidus comb. nov.</title>
        <authorList>
            <person name="Du J."/>
            <person name="Liu Y."/>
            <person name="Pei T."/>
            <person name="Deng M.R."/>
            <person name="Zhu H."/>
        </authorList>
    </citation>
    <scope>NUCLEOTIDE SEQUENCE [LARGE SCALE GENOMIC DNA]</scope>
    <source>
        <strain evidence="1 2">6D45A</strain>
    </source>
</reference>
<comment type="caution">
    <text evidence="1">The sequence shown here is derived from an EMBL/GenBank/DDBJ whole genome shotgun (WGS) entry which is preliminary data.</text>
</comment>
<dbReference type="EMBL" id="JADFFK010000002">
    <property type="protein sequence ID" value="MBE9635913.1"/>
    <property type="molecule type" value="Genomic_DNA"/>
</dbReference>
<gene>
    <name evidence="1" type="ORF">IQ782_03575</name>
</gene>
<proteinExistence type="predicted"/>
<name>A0ABR9WX96_9RHOB</name>
<keyword evidence="2" id="KW-1185">Reference proteome</keyword>
<evidence type="ECO:0000313" key="1">
    <source>
        <dbReference type="EMBL" id="MBE9635913.1"/>
    </source>
</evidence>
<protein>
    <recommendedName>
        <fullName evidence="3">Flagellar FliJ protein</fullName>
    </recommendedName>
</protein>